<evidence type="ECO:0000313" key="3">
    <source>
        <dbReference type="EMBL" id="NGN92946.1"/>
    </source>
</evidence>
<dbReference type="RefSeq" id="WP_165110688.1">
    <property type="nucleotide sequence ID" value="NZ_JAALAA010000006.1"/>
</dbReference>
<dbReference type="Gene3D" id="2.60.40.10">
    <property type="entry name" value="Immunoglobulins"/>
    <property type="match status" value="1"/>
</dbReference>
<proteinExistence type="predicted"/>
<dbReference type="InterPro" id="IPR013783">
    <property type="entry name" value="Ig-like_fold"/>
</dbReference>
<protein>
    <recommendedName>
        <fullName evidence="5">Fibronectin type III domain-containing protein</fullName>
    </recommendedName>
</protein>
<feature type="signal peptide" evidence="2">
    <location>
        <begin position="1"/>
        <end position="20"/>
    </location>
</feature>
<evidence type="ECO:0000313" key="4">
    <source>
        <dbReference type="Proteomes" id="UP000483261"/>
    </source>
</evidence>
<comment type="caution">
    <text evidence="3">The sequence shown here is derived from an EMBL/GenBank/DDBJ whole genome shotgun (WGS) entry which is preliminary data.</text>
</comment>
<evidence type="ECO:0000256" key="2">
    <source>
        <dbReference type="SAM" id="SignalP"/>
    </source>
</evidence>
<reference evidence="3 4" key="1">
    <citation type="submission" date="2020-02" db="EMBL/GenBank/DDBJ databases">
        <title>Whole-genome analyses of novel actinobacteria.</title>
        <authorList>
            <person name="Sahin N."/>
        </authorList>
    </citation>
    <scope>NUCLEOTIDE SEQUENCE [LARGE SCALE GENOMIC DNA]</scope>
    <source>
        <strain evidence="3 4">KC13</strain>
    </source>
</reference>
<feature type="region of interest" description="Disordered" evidence="1">
    <location>
        <begin position="268"/>
        <end position="296"/>
    </location>
</feature>
<name>A0A6M1QYN2_9ACTN</name>
<dbReference type="Proteomes" id="UP000483261">
    <property type="component" value="Unassembled WGS sequence"/>
</dbReference>
<keyword evidence="2" id="KW-0732">Signal</keyword>
<sequence>MTRAVGAVAVVLAAIGPVSASPSASAAEPAAPKIASASYPTFLAPSAMRWRGSHWSATPAFSWKPSTTTGVAKYQVQSWHGARWGSYVRASNTPYSGTMYSGYRSTIDTYAASRTSIAPAVYSGDQVCRRVRAVNAAGAAGPWSGWKCTYAPLGTEELERGFDVTPFKYVVRNNGACCNPVNSGTYLAKGIRMRVRTGPVYGKARIYIGTTYLGEVSGYAKEYGYKYVTRQKTSNLKGRIRVRSLSSTRSFRFVSLWALRATAPVGTSRVTPRPWGSTEQPDEHTRTGTDSVAPRMTSFTVSPTFPTVRNRNGVYGVKATWKASDNVKVAGYEIAGKWGGHTSYEDGGGFYQTTSTAMSANVDFAGTSNCQRVRAFDAAGNHSAWTAWKCAYSPLEPLSGNWTIGAASEAGGKIWSSVRDQDEFGSHLRTTERWTAKRLRIQYRVGPSYGRAKVYVGGTYFGTINAHSATYGNRWITLTADREAHERVRFVPLTTKTVFIGNVFVMPDVAKSVPPAPTRY</sequence>
<gene>
    <name evidence="3" type="ORF">G5C66_09380</name>
</gene>
<dbReference type="EMBL" id="JAALAA010000006">
    <property type="protein sequence ID" value="NGN92946.1"/>
    <property type="molecule type" value="Genomic_DNA"/>
</dbReference>
<evidence type="ECO:0008006" key="5">
    <source>
        <dbReference type="Google" id="ProtNLM"/>
    </source>
</evidence>
<dbReference type="AlphaFoldDB" id="A0A6M1QYN2"/>
<keyword evidence="4" id="KW-1185">Reference proteome</keyword>
<dbReference type="GO" id="GO:0005975">
    <property type="term" value="P:carbohydrate metabolic process"/>
    <property type="evidence" value="ECO:0007669"/>
    <property type="project" value="UniProtKB-ARBA"/>
</dbReference>
<evidence type="ECO:0000256" key="1">
    <source>
        <dbReference type="SAM" id="MobiDB-lite"/>
    </source>
</evidence>
<organism evidence="3 4">
    <name type="scientific">Nocardioides turkmenicus</name>
    <dbReference type="NCBI Taxonomy" id="2711220"/>
    <lineage>
        <taxon>Bacteria</taxon>
        <taxon>Bacillati</taxon>
        <taxon>Actinomycetota</taxon>
        <taxon>Actinomycetes</taxon>
        <taxon>Propionibacteriales</taxon>
        <taxon>Nocardioidaceae</taxon>
        <taxon>Nocardioides</taxon>
    </lineage>
</organism>
<feature type="chain" id="PRO_5039584228" description="Fibronectin type III domain-containing protein" evidence="2">
    <location>
        <begin position="21"/>
        <end position="520"/>
    </location>
</feature>
<accession>A0A6M1QYN2</accession>